<protein>
    <submittedName>
        <fullName evidence="2">Uncharacterized protein</fullName>
    </submittedName>
</protein>
<evidence type="ECO:0000313" key="2">
    <source>
        <dbReference type="EMBL" id="KAJ8883784.1"/>
    </source>
</evidence>
<organism evidence="2 3">
    <name type="scientific">Dryococelus australis</name>
    <dbReference type="NCBI Taxonomy" id="614101"/>
    <lineage>
        <taxon>Eukaryota</taxon>
        <taxon>Metazoa</taxon>
        <taxon>Ecdysozoa</taxon>
        <taxon>Arthropoda</taxon>
        <taxon>Hexapoda</taxon>
        <taxon>Insecta</taxon>
        <taxon>Pterygota</taxon>
        <taxon>Neoptera</taxon>
        <taxon>Polyneoptera</taxon>
        <taxon>Phasmatodea</taxon>
        <taxon>Verophasmatodea</taxon>
        <taxon>Anareolatae</taxon>
        <taxon>Phasmatidae</taxon>
        <taxon>Eurycanthinae</taxon>
        <taxon>Dryococelus</taxon>
    </lineage>
</organism>
<reference evidence="2 3" key="1">
    <citation type="submission" date="2023-02" db="EMBL/GenBank/DDBJ databases">
        <title>LHISI_Scaffold_Assembly.</title>
        <authorList>
            <person name="Stuart O.P."/>
            <person name="Cleave R."/>
            <person name="Magrath M.J.L."/>
            <person name="Mikheyev A.S."/>
        </authorList>
    </citation>
    <scope>NUCLEOTIDE SEQUENCE [LARGE SCALE GENOMIC DNA]</scope>
    <source>
        <strain evidence="2">Daus_M_001</strain>
        <tissue evidence="2">Leg muscle</tissue>
    </source>
</reference>
<dbReference type="Proteomes" id="UP001159363">
    <property type="component" value="Chromosome 4"/>
</dbReference>
<comment type="caution">
    <text evidence="2">The sequence shown here is derived from an EMBL/GenBank/DDBJ whole genome shotgun (WGS) entry which is preliminary data.</text>
</comment>
<dbReference type="EMBL" id="JARBHB010000005">
    <property type="protein sequence ID" value="KAJ8883784.1"/>
    <property type="molecule type" value="Genomic_DNA"/>
</dbReference>
<sequence>MLGGAQVVTVYVRDSAMMIPLCYPPGYDTGGHRLIPSCHDMSFYGAHNAPKRPTCLLEANYAASLKLIQPCKGLSNEPSGHAACSINLALWLTVLRPYTSHLSLVHVLPVHNLRSPSRTVGFMPFCTFTPRTPRPHSYHTSLRARTRLDSLRQRLLAAELLHRLLQLWIWADRCDASKSHQNVLLCPRDICRHLQQGTGGAVTPVRSRESQQLDHRCQSSTGFPKEGKQQGSEPVSPSEGRDDVGHHGSRIMGVGGGASCSASHGCVIVRLLAPHLGEPGSIPGGVTPGFWLELTVSGEAANQRLFSRISRFPLPCIPVLLHTHLNPVLSLGRSNSGQPRLAIPDPPPETFIKTVHDKDFQSAQFTANSLQQECSIPMCRGARLLIRASVYLEPVNAVETRSEVEVATAPSADFTCFREYLTLTPPRRVGLALLTVPLGLNFTVSTTQIRTISDTAKFLASTKPVSYDYFGKYIVPLLRDMDPTDAVELQHDITGSMLKKMQKPPTMAKNPASVQCSSDQGCSVDTIAAKRKGSNRVQGPDQDWGTSHLPIPACCLMPEAARWKYEQAANCWPTVSGLRWLDVITMPVLRWLDVTMPGLRRLVLVTMPSLRRLDVKSVMSQQRPCGHTQKVAYCGAIIAVLRNSDNAWRLLRFTRTQSPTGCASLSKLALLPTGYCLRRNIPCGLDCWLSSVPRTQGNILLTPAGEPPREHITGHLVTTNKDYYYSPFFLAVDWKGAGMRVRSARVSRIDYDNLRRLHTHVVERGSCTHTGTNRFSRCQHQRSRNVRYTRKGTGVGSISLSLSAENELHHIEIRAGYPQAAA</sequence>
<name>A0ABQ9HHI2_9NEOP</name>
<proteinExistence type="predicted"/>
<gene>
    <name evidence="2" type="ORF">PR048_015638</name>
</gene>
<evidence type="ECO:0000313" key="3">
    <source>
        <dbReference type="Proteomes" id="UP001159363"/>
    </source>
</evidence>
<evidence type="ECO:0000256" key="1">
    <source>
        <dbReference type="SAM" id="MobiDB-lite"/>
    </source>
</evidence>
<accession>A0ABQ9HHI2</accession>
<feature type="region of interest" description="Disordered" evidence="1">
    <location>
        <begin position="200"/>
        <end position="250"/>
    </location>
</feature>
<feature type="compositionally biased region" description="Basic and acidic residues" evidence="1">
    <location>
        <begin position="206"/>
        <end position="217"/>
    </location>
</feature>
<keyword evidence="3" id="KW-1185">Reference proteome</keyword>